<dbReference type="GO" id="GO:0042744">
    <property type="term" value="P:hydrogen peroxide catabolic process"/>
    <property type="evidence" value="ECO:0007669"/>
    <property type="project" value="UniProtKB-KW"/>
</dbReference>
<dbReference type="GO" id="GO:0005829">
    <property type="term" value="C:cytosol"/>
    <property type="evidence" value="ECO:0007669"/>
    <property type="project" value="TreeGrafter"/>
</dbReference>
<keyword evidence="3" id="KW-0349">Heme</keyword>
<evidence type="ECO:0000256" key="7">
    <source>
        <dbReference type="ARBA" id="ARBA00023324"/>
    </source>
</evidence>
<dbReference type="PRINTS" id="PR00458">
    <property type="entry name" value="PEROXIDASE"/>
</dbReference>
<feature type="signal peptide" evidence="10">
    <location>
        <begin position="1"/>
        <end position="15"/>
    </location>
</feature>
<keyword evidence="6" id="KW-0408">Iron</keyword>
<proteinExistence type="inferred from homology"/>
<dbReference type="PROSITE" id="PS00436">
    <property type="entry name" value="PEROXIDASE_2"/>
    <property type="match status" value="1"/>
</dbReference>
<evidence type="ECO:0000313" key="13">
    <source>
        <dbReference type="Proteomes" id="UP000604046"/>
    </source>
</evidence>
<dbReference type="Pfam" id="PF00141">
    <property type="entry name" value="peroxidase"/>
    <property type="match status" value="1"/>
</dbReference>
<dbReference type="InterPro" id="IPR000763">
    <property type="entry name" value="Catalase_peroxidase"/>
</dbReference>
<dbReference type="PROSITE" id="PS51257">
    <property type="entry name" value="PROKAR_LIPOPROTEIN"/>
    <property type="match status" value="1"/>
</dbReference>
<dbReference type="PROSITE" id="PS00435">
    <property type="entry name" value="PEROXIDASE_1"/>
    <property type="match status" value="1"/>
</dbReference>
<comment type="caution">
    <text evidence="12">The sequence shown here is derived from an EMBL/GenBank/DDBJ whole genome shotgun (WGS) entry which is preliminary data.</text>
</comment>
<dbReference type="Gene3D" id="1.10.520.10">
    <property type="match status" value="1"/>
</dbReference>
<reference evidence="12" key="1">
    <citation type="submission" date="2021-02" db="EMBL/GenBank/DDBJ databases">
        <authorList>
            <person name="Dougan E. K."/>
            <person name="Rhodes N."/>
            <person name="Thang M."/>
            <person name="Chan C."/>
        </authorList>
    </citation>
    <scope>NUCLEOTIDE SEQUENCE</scope>
</reference>
<keyword evidence="5" id="KW-0560">Oxidoreductase</keyword>
<dbReference type="Gene3D" id="1.10.420.10">
    <property type="entry name" value="Peroxidase, domain 2"/>
    <property type="match status" value="2"/>
</dbReference>
<dbReference type="InterPro" id="IPR019793">
    <property type="entry name" value="Peroxidases_heam-ligand_BS"/>
</dbReference>
<keyword evidence="2" id="KW-0575">Peroxidase</keyword>
<feature type="domain" description="Plant heme peroxidase family profile" evidence="11">
    <location>
        <begin position="135"/>
        <end position="371"/>
    </location>
</feature>
<name>A0A812MJK6_9DINO</name>
<keyword evidence="10" id="KW-0732">Signal</keyword>
<dbReference type="GO" id="GO:0070301">
    <property type="term" value="P:cellular response to hydrogen peroxide"/>
    <property type="evidence" value="ECO:0007669"/>
    <property type="project" value="TreeGrafter"/>
</dbReference>
<dbReference type="PRINTS" id="PR00459">
    <property type="entry name" value="ASPEROXIDASE"/>
</dbReference>
<feature type="chain" id="PRO_5032292385" evidence="10">
    <location>
        <begin position="16"/>
        <end position="405"/>
    </location>
</feature>
<dbReference type="AlphaFoldDB" id="A0A812MJK6"/>
<evidence type="ECO:0000313" key="12">
    <source>
        <dbReference type="EMBL" id="CAE7264876.1"/>
    </source>
</evidence>
<keyword evidence="13" id="KW-1185">Reference proteome</keyword>
<dbReference type="GO" id="GO:0004096">
    <property type="term" value="F:catalase activity"/>
    <property type="evidence" value="ECO:0007669"/>
    <property type="project" value="InterPro"/>
</dbReference>
<dbReference type="InterPro" id="IPR019794">
    <property type="entry name" value="Peroxidases_AS"/>
</dbReference>
<comment type="cofactor">
    <cofactor evidence="1">
        <name>heme b</name>
        <dbReference type="ChEBI" id="CHEBI:60344"/>
    </cofactor>
</comment>
<evidence type="ECO:0000256" key="9">
    <source>
        <dbReference type="RuleBase" id="RU004241"/>
    </source>
</evidence>
<evidence type="ECO:0000256" key="3">
    <source>
        <dbReference type="ARBA" id="ARBA00022617"/>
    </source>
</evidence>
<evidence type="ECO:0000256" key="1">
    <source>
        <dbReference type="ARBA" id="ARBA00001970"/>
    </source>
</evidence>
<dbReference type="GO" id="GO:0046872">
    <property type="term" value="F:metal ion binding"/>
    <property type="evidence" value="ECO:0007669"/>
    <property type="project" value="UniProtKB-KW"/>
</dbReference>
<keyword evidence="7" id="KW-0376">Hydrogen peroxide</keyword>
<sequence>MKLPVVCVLPALAAAACPYMDQAVPPASSLPVAVPDAATYAAALPSLDIKALEQDLTHAMTASKTCWPADGGHYGGLMIRLAWHCSGTYRDTDGRGGCSGARIRFQPEIGWMDNGNLDKALSLLVAIKNTYGDALSWGDLITFAGTVAVRSMGGPTLPHCFGRIDEKDGANSEIFGTTANWSATGCETQGDCQKPLGATTVGLIYVNPEGPLDNATGRQNPDPVASGAEIREVFGRMAMNDTETAALIAGGHAFGMCHGHTSGFEGPWTKTPSSWTYDFIHGMLEDEWEKVTDANTQGLVQWRTINRTSRHASTMRLTSDLALVKDAVYKPIIEDWAANPEKLDVAFAAAWDKLLTSGTTWSTAKRCETTATTTTSVDSVQTSVSTPIRLSSLLVLGGASAVALS</sequence>
<dbReference type="OrthoDB" id="407695at2759"/>
<dbReference type="EMBL" id="CAJNDS010001557">
    <property type="protein sequence ID" value="CAE7264876.1"/>
    <property type="molecule type" value="Genomic_DNA"/>
</dbReference>
<organism evidence="12 13">
    <name type="scientific">Symbiodinium natans</name>
    <dbReference type="NCBI Taxonomy" id="878477"/>
    <lineage>
        <taxon>Eukaryota</taxon>
        <taxon>Sar</taxon>
        <taxon>Alveolata</taxon>
        <taxon>Dinophyceae</taxon>
        <taxon>Suessiales</taxon>
        <taxon>Symbiodiniaceae</taxon>
        <taxon>Symbiodinium</taxon>
    </lineage>
</organism>
<evidence type="ECO:0000256" key="5">
    <source>
        <dbReference type="ARBA" id="ARBA00023002"/>
    </source>
</evidence>
<dbReference type="InterPro" id="IPR010255">
    <property type="entry name" value="Haem_peroxidase_sf"/>
</dbReference>
<dbReference type="InterPro" id="IPR002207">
    <property type="entry name" value="Peroxidase_I"/>
</dbReference>
<dbReference type="PANTHER" id="PTHR30555:SF0">
    <property type="entry name" value="CATALASE-PEROXIDASE"/>
    <property type="match status" value="1"/>
</dbReference>
<protein>
    <submittedName>
        <fullName evidence="12">KatG protein</fullName>
    </submittedName>
</protein>
<evidence type="ECO:0000256" key="2">
    <source>
        <dbReference type="ARBA" id="ARBA00022559"/>
    </source>
</evidence>
<evidence type="ECO:0000259" key="11">
    <source>
        <dbReference type="PROSITE" id="PS50873"/>
    </source>
</evidence>
<keyword evidence="4" id="KW-0479">Metal-binding</keyword>
<evidence type="ECO:0000256" key="6">
    <source>
        <dbReference type="ARBA" id="ARBA00023004"/>
    </source>
</evidence>
<accession>A0A812MJK6</accession>
<evidence type="ECO:0000256" key="8">
    <source>
        <dbReference type="ARBA" id="ARBA00049145"/>
    </source>
</evidence>
<dbReference type="Proteomes" id="UP000604046">
    <property type="component" value="Unassembled WGS sequence"/>
</dbReference>
<comment type="similarity">
    <text evidence="9">Belongs to the peroxidase family.</text>
</comment>
<dbReference type="PANTHER" id="PTHR30555">
    <property type="entry name" value="HYDROPEROXIDASE I, BIFUNCTIONAL CATALASE-PEROXIDASE"/>
    <property type="match status" value="1"/>
</dbReference>
<gene>
    <name evidence="12" type="primary">katG</name>
    <name evidence="12" type="ORF">SNAT2548_LOCUS13963</name>
</gene>
<evidence type="ECO:0000256" key="10">
    <source>
        <dbReference type="SAM" id="SignalP"/>
    </source>
</evidence>
<dbReference type="InterPro" id="IPR002016">
    <property type="entry name" value="Haem_peroxidase"/>
</dbReference>
<dbReference type="SUPFAM" id="SSF48113">
    <property type="entry name" value="Heme-dependent peroxidases"/>
    <property type="match status" value="1"/>
</dbReference>
<evidence type="ECO:0000256" key="4">
    <source>
        <dbReference type="ARBA" id="ARBA00022723"/>
    </source>
</evidence>
<comment type="catalytic activity">
    <reaction evidence="8">
        <text>2 H2O2 = O2 + 2 H2O</text>
        <dbReference type="Rhea" id="RHEA:20309"/>
        <dbReference type="ChEBI" id="CHEBI:15377"/>
        <dbReference type="ChEBI" id="CHEBI:15379"/>
        <dbReference type="ChEBI" id="CHEBI:16240"/>
        <dbReference type="EC" id="1.11.1.21"/>
    </reaction>
</comment>
<dbReference type="PROSITE" id="PS50873">
    <property type="entry name" value="PEROXIDASE_4"/>
    <property type="match status" value="1"/>
</dbReference>
<dbReference type="GO" id="GO:0020037">
    <property type="term" value="F:heme binding"/>
    <property type="evidence" value="ECO:0007669"/>
    <property type="project" value="InterPro"/>
</dbReference>